<gene>
    <name evidence="1" type="ORF">S12H4_52689</name>
</gene>
<dbReference type="AlphaFoldDB" id="X1TXI3"/>
<protein>
    <submittedName>
        <fullName evidence="1">Uncharacterized protein</fullName>
    </submittedName>
</protein>
<comment type="caution">
    <text evidence="1">The sequence shown here is derived from an EMBL/GenBank/DDBJ whole genome shotgun (WGS) entry which is preliminary data.</text>
</comment>
<reference evidence="1" key="1">
    <citation type="journal article" date="2014" name="Front. Microbiol.">
        <title>High frequency of phylogenetically diverse reductive dehalogenase-homologous genes in deep subseafloor sedimentary metagenomes.</title>
        <authorList>
            <person name="Kawai M."/>
            <person name="Futagami T."/>
            <person name="Toyoda A."/>
            <person name="Takaki Y."/>
            <person name="Nishi S."/>
            <person name="Hori S."/>
            <person name="Arai W."/>
            <person name="Tsubouchi T."/>
            <person name="Morono Y."/>
            <person name="Uchiyama I."/>
            <person name="Ito T."/>
            <person name="Fujiyama A."/>
            <person name="Inagaki F."/>
            <person name="Takami H."/>
        </authorList>
    </citation>
    <scope>NUCLEOTIDE SEQUENCE</scope>
    <source>
        <strain evidence="1">Expedition CK06-06</strain>
    </source>
</reference>
<evidence type="ECO:0000313" key="1">
    <source>
        <dbReference type="EMBL" id="GAJ09949.1"/>
    </source>
</evidence>
<sequence length="66" mass="7312">MAWTEGNLQRLRATIESLQRAGQTRQRGRESVTQALQFAGTTIPASIRALTSQMFSAKEREAGEAF</sequence>
<name>X1TXI3_9ZZZZ</name>
<accession>X1TXI3</accession>
<dbReference type="EMBL" id="BARW01033454">
    <property type="protein sequence ID" value="GAJ09949.1"/>
    <property type="molecule type" value="Genomic_DNA"/>
</dbReference>
<proteinExistence type="predicted"/>
<feature type="non-terminal residue" evidence="1">
    <location>
        <position position="66"/>
    </location>
</feature>
<organism evidence="1">
    <name type="scientific">marine sediment metagenome</name>
    <dbReference type="NCBI Taxonomy" id="412755"/>
    <lineage>
        <taxon>unclassified sequences</taxon>
        <taxon>metagenomes</taxon>
        <taxon>ecological metagenomes</taxon>
    </lineage>
</organism>